<evidence type="ECO:0000313" key="8">
    <source>
        <dbReference type="EMBL" id="PRX40498.1"/>
    </source>
</evidence>
<evidence type="ECO:0000256" key="6">
    <source>
        <dbReference type="ARBA" id="ARBA00022777"/>
    </source>
</evidence>
<evidence type="ECO:0000256" key="4">
    <source>
        <dbReference type="ARBA" id="ARBA00022679"/>
    </source>
</evidence>
<dbReference type="EMBL" id="PVNE01000013">
    <property type="protein sequence ID" value="PRX40498.1"/>
    <property type="molecule type" value="Genomic_DNA"/>
</dbReference>
<keyword evidence="6" id="KW-0418">Kinase</keyword>
<evidence type="ECO:0000259" key="7">
    <source>
        <dbReference type="PROSITE" id="PS51094"/>
    </source>
</evidence>
<evidence type="ECO:0000256" key="2">
    <source>
        <dbReference type="ARBA" id="ARBA00022448"/>
    </source>
</evidence>
<comment type="caution">
    <text evidence="8">The sequence shown here is derived from an EMBL/GenBank/DDBJ whole genome shotgun (WGS) entry which is preliminary data.</text>
</comment>
<dbReference type="GO" id="GO:0016301">
    <property type="term" value="F:kinase activity"/>
    <property type="evidence" value="ECO:0007669"/>
    <property type="project" value="UniProtKB-KW"/>
</dbReference>
<evidence type="ECO:0000256" key="1">
    <source>
        <dbReference type="ARBA" id="ARBA00004496"/>
    </source>
</evidence>
<accession>A0A2T0LEX4</accession>
<keyword evidence="3" id="KW-0963">Cytoplasm</keyword>
<protein>
    <submittedName>
        <fullName evidence="8">PTS system IIA component (L-Asc family)</fullName>
    </submittedName>
</protein>
<dbReference type="CDD" id="cd00211">
    <property type="entry name" value="PTS_IIA_fru"/>
    <property type="match status" value="1"/>
</dbReference>
<reference evidence="8 9" key="1">
    <citation type="submission" date="2018-03" db="EMBL/GenBank/DDBJ databases">
        <title>Genomic Encyclopedia of Archaeal and Bacterial Type Strains, Phase II (KMG-II): from individual species to whole genera.</title>
        <authorList>
            <person name="Goeker M."/>
        </authorList>
    </citation>
    <scope>NUCLEOTIDE SEQUENCE [LARGE SCALE GENOMIC DNA]</scope>
    <source>
        <strain evidence="8 9">DSM 44946</strain>
    </source>
</reference>
<organism evidence="8 9">
    <name type="scientific">Planifilum fimeticola</name>
    <dbReference type="NCBI Taxonomy" id="201975"/>
    <lineage>
        <taxon>Bacteria</taxon>
        <taxon>Bacillati</taxon>
        <taxon>Bacillota</taxon>
        <taxon>Bacilli</taxon>
        <taxon>Bacillales</taxon>
        <taxon>Thermoactinomycetaceae</taxon>
        <taxon>Planifilum</taxon>
    </lineage>
</organism>
<feature type="domain" description="PTS EIIA type-2" evidence="7">
    <location>
        <begin position="2"/>
        <end position="145"/>
    </location>
</feature>
<keyword evidence="9" id="KW-1185">Reference proteome</keyword>
<dbReference type="InterPro" id="IPR051351">
    <property type="entry name" value="Ascorbate-PTS_EIIA_comp"/>
</dbReference>
<dbReference type="AlphaFoldDB" id="A0A2T0LEX4"/>
<evidence type="ECO:0000313" key="9">
    <source>
        <dbReference type="Proteomes" id="UP000237797"/>
    </source>
</evidence>
<dbReference type="SUPFAM" id="SSF55804">
    <property type="entry name" value="Phoshotransferase/anion transport protein"/>
    <property type="match status" value="1"/>
</dbReference>
<keyword evidence="5" id="KW-0598">Phosphotransferase system</keyword>
<dbReference type="PROSITE" id="PS00372">
    <property type="entry name" value="PTS_EIIA_TYPE_2_HIS"/>
    <property type="match status" value="1"/>
</dbReference>
<sequence length="147" mass="16423">MRFLERDLVDLHVNAEDPEEAIREAGRLLAEAEAVSPEYVEAMVRNYREHGPYFVLAPHLAIPHARPEDGVKEPALSMVRLIHPVEFGHSAHDPVRLVFGLGASSSEEHLRLLQRLTHLLGDPGNVERLLRASDYHNIESILGGDEG</sequence>
<keyword evidence="2" id="KW-0813">Transport</keyword>
<evidence type="ECO:0000256" key="5">
    <source>
        <dbReference type="ARBA" id="ARBA00022683"/>
    </source>
</evidence>
<dbReference type="InterPro" id="IPR016152">
    <property type="entry name" value="PTrfase/Anion_transptr"/>
</dbReference>
<dbReference type="Proteomes" id="UP000237797">
    <property type="component" value="Unassembled WGS sequence"/>
</dbReference>
<dbReference type="Pfam" id="PF00359">
    <property type="entry name" value="PTS_EIIA_2"/>
    <property type="match status" value="1"/>
</dbReference>
<dbReference type="Gene3D" id="3.40.930.10">
    <property type="entry name" value="Mannitol-specific EII, Chain A"/>
    <property type="match status" value="1"/>
</dbReference>
<name>A0A2T0LEX4_9BACL</name>
<gene>
    <name evidence="8" type="ORF">CLV97_11385</name>
</gene>
<dbReference type="PANTHER" id="PTHR36203">
    <property type="entry name" value="ASCORBATE-SPECIFIC PTS SYSTEM EIIA COMPONENT"/>
    <property type="match status" value="1"/>
</dbReference>
<evidence type="ECO:0000256" key="3">
    <source>
        <dbReference type="ARBA" id="ARBA00022490"/>
    </source>
</evidence>
<keyword evidence="4" id="KW-0808">Transferase</keyword>
<comment type="subcellular location">
    <subcellularLocation>
        <location evidence="1">Cytoplasm</location>
    </subcellularLocation>
</comment>
<dbReference type="PROSITE" id="PS51094">
    <property type="entry name" value="PTS_EIIA_TYPE_2"/>
    <property type="match status" value="1"/>
</dbReference>
<dbReference type="RefSeq" id="WP_106345310.1">
    <property type="nucleotide sequence ID" value="NZ_PVNE01000013.1"/>
</dbReference>
<proteinExistence type="predicted"/>
<dbReference type="GO" id="GO:0005737">
    <property type="term" value="C:cytoplasm"/>
    <property type="evidence" value="ECO:0007669"/>
    <property type="project" value="UniProtKB-SubCell"/>
</dbReference>
<dbReference type="InterPro" id="IPR002178">
    <property type="entry name" value="PTS_EIIA_type-2_dom"/>
</dbReference>
<dbReference type="OrthoDB" id="369398at2"/>
<dbReference type="GO" id="GO:0009401">
    <property type="term" value="P:phosphoenolpyruvate-dependent sugar phosphotransferase system"/>
    <property type="evidence" value="ECO:0007669"/>
    <property type="project" value="UniProtKB-KW"/>
</dbReference>
<dbReference type="PANTHER" id="PTHR36203:SF5">
    <property type="entry name" value="PTS SYSTEM, EIIA COMPONENT"/>
    <property type="match status" value="1"/>
</dbReference>